<dbReference type="AlphaFoldDB" id="G2R5F7"/>
<dbReference type="EMBL" id="CP003011">
    <property type="protein sequence ID" value="AEO67448.1"/>
    <property type="molecule type" value="Genomic_DNA"/>
</dbReference>
<evidence type="ECO:0000313" key="3">
    <source>
        <dbReference type="Proteomes" id="UP000008181"/>
    </source>
</evidence>
<accession>G2R5F7</accession>
<dbReference type="Proteomes" id="UP000008181">
    <property type="component" value="Chromosome 3"/>
</dbReference>
<evidence type="ECO:0000256" key="1">
    <source>
        <dbReference type="SAM" id="MobiDB-lite"/>
    </source>
</evidence>
<organism evidence="2 3">
    <name type="scientific">Thermothielavioides terrestris (strain ATCC 38088 / NRRL 8126)</name>
    <name type="common">Thielavia terrestris</name>
    <dbReference type="NCBI Taxonomy" id="578455"/>
    <lineage>
        <taxon>Eukaryota</taxon>
        <taxon>Fungi</taxon>
        <taxon>Dikarya</taxon>
        <taxon>Ascomycota</taxon>
        <taxon>Pezizomycotina</taxon>
        <taxon>Sordariomycetes</taxon>
        <taxon>Sordariomycetidae</taxon>
        <taxon>Sordariales</taxon>
        <taxon>Chaetomiaceae</taxon>
        <taxon>Thermothielavioides</taxon>
        <taxon>Thermothielavioides terrestris</taxon>
    </lineage>
</organism>
<dbReference type="HOGENOM" id="CLU_2962532_0_0_1"/>
<sequence>MPQFCHPCLRSFNSPVVESPDRGLEGKVHGRSAGTSTPAAVPGSLSPATPPNQRICPVR</sequence>
<dbReference type="GeneID" id="11516359"/>
<gene>
    <name evidence="2" type="ORF">THITE_2116326</name>
</gene>
<evidence type="ECO:0000313" key="2">
    <source>
        <dbReference type="EMBL" id="AEO67448.1"/>
    </source>
</evidence>
<feature type="compositionally biased region" description="Basic and acidic residues" evidence="1">
    <location>
        <begin position="19"/>
        <end position="28"/>
    </location>
</feature>
<name>G2R5F7_THETT</name>
<dbReference type="RefSeq" id="XP_003653784.1">
    <property type="nucleotide sequence ID" value="XM_003653736.1"/>
</dbReference>
<proteinExistence type="predicted"/>
<keyword evidence="3" id="KW-1185">Reference proteome</keyword>
<protein>
    <submittedName>
        <fullName evidence="2">Uncharacterized protein</fullName>
    </submittedName>
</protein>
<dbReference type="KEGG" id="ttt:THITE_2116326"/>
<feature type="region of interest" description="Disordered" evidence="1">
    <location>
        <begin position="12"/>
        <end position="59"/>
    </location>
</feature>
<reference evidence="2 3" key="1">
    <citation type="journal article" date="2011" name="Nat. Biotechnol.">
        <title>Comparative genomic analysis of the thermophilic biomass-degrading fungi Myceliophthora thermophila and Thielavia terrestris.</title>
        <authorList>
            <person name="Berka R.M."/>
            <person name="Grigoriev I.V."/>
            <person name="Otillar R."/>
            <person name="Salamov A."/>
            <person name="Grimwood J."/>
            <person name="Reid I."/>
            <person name="Ishmael N."/>
            <person name="John T."/>
            <person name="Darmond C."/>
            <person name="Moisan M.-C."/>
            <person name="Henrissat B."/>
            <person name="Coutinho P.M."/>
            <person name="Lombard V."/>
            <person name="Natvig D.O."/>
            <person name="Lindquist E."/>
            <person name="Schmutz J."/>
            <person name="Lucas S."/>
            <person name="Harris P."/>
            <person name="Powlowski J."/>
            <person name="Bellemare A."/>
            <person name="Taylor D."/>
            <person name="Butler G."/>
            <person name="de Vries R.P."/>
            <person name="Allijn I.E."/>
            <person name="van den Brink J."/>
            <person name="Ushinsky S."/>
            <person name="Storms R."/>
            <person name="Powell A.J."/>
            <person name="Paulsen I.T."/>
            <person name="Elbourne L.D.H."/>
            <person name="Baker S.E."/>
            <person name="Magnuson J."/>
            <person name="LaBoissiere S."/>
            <person name="Clutterbuck A.J."/>
            <person name="Martinez D."/>
            <person name="Wogulis M."/>
            <person name="de Leon A.L."/>
            <person name="Rey M.W."/>
            <person name="Tsang A."/>
        </authorList>
    </citation>
    <scope>NUCLEOTIDE SEQUENCE [LARGE SCALE GENOMIC DNA]</scope>
    <source>
        <strain evidence="3">ATCC 38088 / NRRL 8126</strain>
    </source>
</reference>